<dbReference type="Proteomes" id="UP001328107">
    <property type="component" value="Unassembled WGS sequence"/>
</dbReference>
<feature type="transmembrane region" description="Helical" evidence="1">
    <location>
        <begin position="123"/>
        <end position="143"/>
    </location>
</feature>
<proteinExistence type="predicted"/>
<feature type="transmembrane region" description="Helical" evidence="1">
    <location>
        <begin position="72"/>
        <end position="93"/>
    </location>
</feature>
<feature type="transmembrane region" description="Helical" evidence="1">
    <location>
        <begin position="184"/>
        <end position="202"/>
    </location>
</feature>
<dbReference type="EMBL" id="BTRK01000002">
    <property type="protein sequence ID" value="GMR34403.1"/>
    <property type="molecule type" value="Genomic_DNA"/>
</dbReference>
<evidence type="ECO:0000313" key="3">
    <source>
        <dbReference type="Proteomes" id="UP001328107"/>
    </source>
</evidence>
<comment type="caution">
    <text evidence="2">The sequence shown here is derived from an EMBL/GenBank/DDBJ whole genome shotgun (WGS) entry which is preliminary data.</text>
</comment>
<feature type="transmembrane region" description="Helical" evidence="1">
    <location>
        <begin position="298"/>
        <end position="317"/>
    </location>
</feature>
<protein>
    <recommendedName>
        <fullName evidence="4">G protein-coupled receptor</fullName>
    </recommendedName>
</protein>
<keyword evidence="1" id="KW-0812">Transmembrane</keyword>
<dbReference type="InterPro" id="IPR047130">
    <property type="entry name" value="7TM_GPCR_Srsx_nematod"/>
</dbReference>
<feature type="non-terminal residue" evidence="2">
    <location>
        <position position="333"/>
    </location>
</feature>
<keyword evidence="1" id="KW-1133">Transmembrane helix</keyword>
<organism evidence="2 3">
    <name type="scientific">Pristionchus mayeri</name>
    <dbReference type="NCBI Taxonomy" id="1317129"/>
    <lineage>
        <taxon>Eukaryota</taxon>
        <taxon>Metazoa</taxon>
        <taxon>Ecdysozoa</taxon>
        <taxon>Nematoda</taxon>
        <taxon>Chromadorea</taxon>
        <taxon>Rhabditida</taxon>
        <taxon>Rhabditina</taxon>
        <taxon>Diplogasteromorpha</taxon>
        <taxon>Diplogasteroidea</taxon>
        <taxon>Neodiplogasteridae</taxon>
        <taxon>Pristionchus</taxon>
    </lineage>
</organism>
<feature type="transmembrane region" description="Helical" evidence="1">
    <location>
        <begin position="155"/>
        <end position="177"/>
    </location>
</feature>
<feature type="transmembrane region" description="Helical" evidence="1">
    <location>
        <begin position="270"/>
        <end position="292"/>
    </location>
</feature>
<dbReference type="AlphaFoldDB" id="A0AAN4Z4Y9"/>
<reference evidence="3" key="1">
    <citation type="submission" date="2022-10" db="EMBL/GenBank/DDBJ databases">
        <title>Genome assembly of Pristionchus species.</title>
        <authorList>
            <person name="Yoshida K."/>
            <person name="Sommer R.J."/>
        </authorList>
    </citation>
    <scope>NUCLEOTIDE SEQUENCE [LARGE SCALE GENOMIC DNA]</scope>
    <source>
        <strain evidence="3">RS5460</strain>
    </source>
</reference>
<sequence>MIIYVPYFKSIDVTIRKAQTTRYTWNLVKNNFLQKMTLKYNAKFTGDVTGQFAMTEVCSNVPIEAVSFLPLFFLKFWTFTHSFIYSFIFRGCLSSKKSMMSDFSKFTKFNIRFREKLRAQKECSLYAGCLVFEVLFGLTYTIAGAHRLYVHNSNRYYPLNTAFGCLLQPHLIFFVYITPCVVSMMFLMVALMPIPFLVASFTTTSQITSTPTIIECALNTATTEEVYFTLRATRVVFSLLGASLYIPIIIRIRMFCTNSSRKLLRTTSTVLLICVSTLSLYTIPDIVLLINPHFSSKFYYVANLNKGVVNVFIFIITQRAIRDAVIKVLRGKR</sequence>
<name>A0AAN4Z4Y9_9BILA</name>
<gene>
    <name evidence="2" type="ORF">PMAYCL1PPCAC_04598</name>
</gene>
<dbReference type="PANTHER" id="PTHR23360">
    <property type="entry name" value="G-PROTEIN COUPLED RECEPTORS FAMILY 1 PROFILE DOMAIN-CONTAINING PROTEIN-RELATED"/>
    <property type="match status" value="1"/>
</dbReference>
<dbReference type="PANTHER" id="PTHR23360:SF26">
    <property type="entry name" value="G-PROTEIN COUPLED RECEPTORS FAMILY 1 PROFILE DOMAIN-CONTAINING PROTEIN"/>
    <property type="match status" value="1"/>
</dbReference>
<keyword evidence="3" id="KW-1185">Reference proteome</keyword>
<evidence type="ECO:0000313" key="2">
    <source>
        <dbReference type="EMBL" id="GMR34403.1"/>
    </source>
</evidence>
<keyword evidence="1" id="KW-0472">Membrane</keyword>
<feature type="transmembrane region" description="Helical" evidence="1">
    <location>
        <begin position="232"/>
        <end position="250"/>
    </location>
</feature>
<accession>A0AAN4Z4Y9</accession>
<evidence type="ECO:0000256" key="1">
    <source>
        <dbReference type="SAM" id="Phobius"/>
    </source>
</evidence>
<evidence type="ECO:0008006" key="4">
    <source>
        <dbReference type="Google" id="ProtNLM"/>
    </source>
</evidence>